<dbReference type="GO" id="GO:0006352">
    <property type="term" value="P:DNA-templated transcription initiation"/>
    <property type="evidence" value="ECO:0007669"/>
    <property type="project" value="InterPro"/>
</dbReference>
<dbReference type="SUPFAM" id="SSF88659">
    <property type="entry name" value="Sigma3 and sigma4 domains of RNA polymerase sigma factors"/>
    <property type="match status" value="1"/>
</dbReference>
<dbReference type="Gene3D" id="1.10.10.10">
    <property type="entry name" value="Winged helix-like DNA-binding domain superfamily/Winged helix DNA-binding domain"/>
    <property type="match status" value="1"/>
</dbReference>
<evidence type="ECO:0000313" key="2">
    <source>
        <dbReference type="EMBL" id="SCJ64315.1"/>
    </source>
</evidence>
<dbReference type="InterPro" id="IPR013324">
    <property type="entry name" value="RNA_pol_sigma_r3/r4-like"/>
</dbReference>
<dbReference type="InterPro" id="IPR000943">
    <property type="entry name" value="RNA_pol_sigma70"/>
</dbReference>
<proteinExistence type="predicted"/>
<dbReference type="InterPro" id="IPR036388">
    <property type="entry name" value="WH-like_DNA-bd_sf"/>
</dbReference>
<name>A0A1C6I5E7_9FIRM</name>
<organism evidence="2">
    <name type="scientific">uncultured Anaerotruncus sp</name>
    <dbReference type="NCBI Taxonomy" id="905011"/>
    <lineage>
        <taxon>Bacteria</taxon>
        <taxon>Bacillati</taxon>
        <taxon>Bacillota</taxon>
        <taxon>Clostridia</taxon>
        <taxon>Eubacteriales</taxon>
        <taxon>Oscillospiraceae</taxon>
        <taxon>Anaerotruncus</taxon>
        <taxon>environmental samples</taxon>
    </lineage>
</organism>
<evidence type="ECO:0000259" key="1">
    <source>
        <dbReference type="Pfam" id="PF04545"/>
    </source>
</evidence>
<reference evidence="2" key="1">
    <citation type="submission" date="2015-09" db="EMBL/GenBank/DDBJ databases">
        <authorList>
            <consortium name="Pathogen Informatics"/>
        </authorList>
    </citation>
    <scope>NUCLEOTIDE SEQUENCE</scope>
    <source>
        <strain evidence="2">2789STDY5834896</strain>
    </source>
</reference>
<accession>A0A1C6I5E7</accession>
<feature type="domain" description="RNA polymerase sigma-70 region 4" evidence="1">
    <location>
        <begin position="123"/>
        <end position="171"/>
    </location>
</feature>
<sequence>MGKYTDVLTTKILEAQSRNKTSILEIVKDFTPLICKYAYRLEGEDTRSELTLFLIELVLKMPVDNFNGPNPNAQATKYIHTAIVNKAYSLYRKQQPICYDLDSLVDLPNQECPTANSELKQSIKELSPKQQTVLYARYWYGYSIQDIAQMTGTSRQSVNQVHARAIQRLKKMDLAC</sequence>
<dbReference type="InterPro" id="IPR007630">
    <property type="entry name" value="RNA_pol_sigma70_r4"/>
</dbReference>
<dbReference type="EMBL" id="FMHG01000001">
    <property type="protein sequence ID" value="SCJ64315.1"/>
    <property type="molecule type" value="Genomic_DNA"/>
</dbReference>
<dbReference type="Pfam" id="PF04545">
    <property type="entry name" value="Sigma70_r4"/>
    <property type="match status" value="1"/>
</dbReference>
<dbReference type="AlphaFoldDB" id="A0A1C6I5E7"/>
<gene>
    <name evidence="2" type="primary">sigO</name>
    <name evidence="2" type="ORF">SAMEA3545359_01213</name>
</gene>
<dbReference type="PRINTS" id="PR00046">
    <property type="entry name" value="SIGMA70FCT"/>
</dbReference>
<dbReference type="NCBIfam" id="TIGR02937">
    <property type="entry name" value="sigma70-ECF"/>
    <property type="match status" value="1"/>
</dbReference>
<dbReference type="CDD" id="cd06171">
    <property type="entry name" value="Sigma70_r4"/>
    <property type="match status" value="1"/>
</dbReference>
<dbReference type="InterPro" id="IPR014284">
    <property type="entry name" value="RNA_pol_sigma-70_dom"/>
</dbReference>
<protein>
    <submittedName>
        <fullName evidence="2">RNA polymerase sigma factor sigO</fullName>
    </submittedName>
</protein>
<dbReference type="GO" id="GO:0003700">
    <property type="term" value="F:DNA-binding transcription factor activity"/>
    <property type="evidence" value="ECO:0007669"/>
    <property type="project" value="InterPro"/>
</dbReference>